<feature type="region of interest" description="Disordered" evidence="1">
    <location>
        <begin position="1"/>
        <end position="33"/>
    </location>
</feature>
<feature type="compositionally biased region" description="Basic and acidic residues" evidence="1">
    <location>
        <begin position="1"/>
        <end position="10"/>
    </location>
</feature>
<name>A0AAJ7J7I3_9HYME</name>
<dbReference type="KEGG" id="ccal:108628921"/>
<reference evidence="4" key="1">
    <citation type="submission" date="2025-08" db="UniProtKB">
        <authorList>
            <consortium name="RefSeq"/>
        </authorList>
    </citation>
    <scope>IDENTIFICATION</scope>
    <source>
        <tissue evidence="4">Whole body</tissue>
    </source>
</reference>
<dbReference type="AlphaFoldDB" id="A0AAJ7J7I3"/>
<keyword evidence="3" id="KW-1185">Reference proteome</keyword>
<accession>A0AAJ7J7I3</accession>
<organism evidence="3 4">
    <name type="scientific">Ceratina calcarata</name>
    <dbReference type="NCBI Taxonomy" id="156304"/>
    <lineage>
        <taxon>Eukaryota</taxon>
        <taxon>Metazoa</taxon>
        <taxon>Ecdysozoa</taxon>
        <taxon>Arthropoda</taxon>
        <taxon>Hexapoda</taxon>
        <taxon>Insecta</taxon>
        <taxon>Pterygota</taxon>
        <taxon>Neoptera</taxon>
        <taxon>Endopterygota</taxon>
        <taxon>Hymenoptera</taxon>
        <taxon>Apocrita</taxon>
        <taxon>Aculeata</taxon>
        <taxon>Apoidea</taxon>
        <taxon>Anthophila</taxon>
        <taxon>Apidae</taxon>
        <taxon>Ceratina</taxon>
        <taxon>Zadontomerus</taxon>
    </lineage>
</organism>
<gene>
    <name evidence="4" type="primary">LOC108628921</name>
</gene>
<dbReference type="InterPro" id="IPR057428">
    <property type="entry name" value="EFHB_EF-hand_C"/>
</dbReference>
<evidence type="ECO:0000313" key="3">
    <source>
        <dbReference type="Proteomes" id="UP000694925"/>
    </source>
</evidence>
<dbReference type="Proteomes" id="UP000694925">
    <property type="component" value="Unplaced"/>
</dbReference>
<evidence type="ECO:0000313" key="4">
    <source>
        <dbReference type="RefSeq" id="XP_017886642.1"/>
    </source>
</evidence>
<proteinExistence type="predicted"/>
<dbReference type="RefSeq" id="XP_017886642.1">
    <property type="nucleotide sequence ID" value="XM_018031153.2"/>
</dbReference>
<dbReference type="GeneID" id="108628921"/>
<sequence>MGDRYHRVTPESKSLLNTESHKKFKSNEASTSNVKQCLKEYSLEDKVEGLKNMLEHNEKRAEKPEPRIIETCTKERIIGVKECLQPHSMSAFQTIVSELRNTVMNSYWNQEVGKTRYQVPNLPAGMDPLEVTFGKKLVSTGTVADALQEMKVSDMPEKEVHEMYIKSHHDYLPAERIERRYKKPFEKDMCFGESMDILGIVDGARLKRLVKWINPEPYATVSSNLADFLERTHARVGETKNIKNSYMYMDMKHGKTTAKDKYEKLNIMSDCPVNNDVLMQQEYLQYINSLRLRFKKLVPPVPFTDIHEDLFCQDENYTDVLPEDKIYSTLARYRVHINKDLLTPLLDLLQIRKEKNVKYKELLDLLNWKYHFPTLPKIERIPRECQYFDTSYGSTIGSVDKIDTTDVRTAGILSIDPDQPTAYSLIFPNVYTKHGLSHLELIKVRLKNEVRNIFERIGITFPENNFDVLWEEGTKISGTDDVSVEIFLNLLEQFSNLISDKYDVKPETQ</sequence>
<protein>
    <submittedName>
        <fullName evidence="4">EF-hand domain-containing family member B-like</fullName>
    </submittedName>
</protein>
<feature type="domain" description="EFHB C-terminal EF-hand" evidence="2">
    <location>
        <begin position="423"/>
        <end position="495"/>
    </location>
</feature>
<evidence type="ECO:0000259" key="2">
    <source>
        <dbReference type="Pfam" id="PF25325"/>
    </source>
</evidence>
<dbReference type="Pfam" id="PF25325">
    <property type="entry name" value="EF-hand_EFHB_C"/>
    <property type="match status" value="1"/>
</dbReference>
<evidence type="ECO:0000256" key="1">
    <source>
        <dbReference type="SAM" id="MobiDB-lite"/>
    </source>
</evidence>